<dbReference type="RefSeq" id="WP_024738548.1">
    <property type="nucleotide sequence ID" value="NZ_JAINVB010000001.1"/>
</dbReference>
<dbReference type="InterPro" id="IPR000551">
    <property type="entry name" value="MerR-type_HTH_dom"/>
</dbReference>
<dbReference type="AlphaFoldDB" id="A0AAW5F3R8"/>
<dbReference type="EMBL" id="JAINVB010000001">
    <property type="protein sequence ID" value="MCK0087198.1"/>
    <property type="molecule type" value="Genomic_DNA"/>
</dbReference>
<dbReference type="Proteomes" id="UP001203136">
    <property type="component" value="Unassembled WGS sequence"/>
</dbReference>
<keyword evidence="2" id="KW-0805">Transcription regulation</keyword>
<dbReference type="CDD" id="cd00592">
    <property type="entry name" value="HTH_MerR-like"/>
    <property type="match status" value="1"/>
</dbReference>
<dbReference type="PROSITE" id="PS50937">
    <property type="entry name" value="HTH_MERR_2"/>
    <property type="match status" value="1"/>
</dbReference>
<dbReference type="InterPro" id="IPR029442">
    <property type="entry name" value="GyrI-like"/>
</dbReference>
<evidence type="ECO:0000313" key="7">
    <source>
        <dbReference type="Proteomes" id="UP001203136"/>
    </source>
</evidence>
<dbReference type="InterPro" id="IPR011256">
    <property type="entry name" value="Reg_factor_effector_dom_sf"/>
</dbReference>
<keyword evidence="3" id="KW-0238">DNA-binding</keyword>
<proteinExistence type="predicted"/>
<feature type="domain" description="HTH merR-type" evidence="5">
    <location>
        <begin position="3"/>
        <end position="73"/>
    </location>
</feature>
<dbReference type="SMART" id="SM00422">
    <property type="entry name" value="HTH_MERR"/>
    <property type="match status" value="1"/>
</dbReference>
<dbReference type="InterPro" id="IPR047057">
    <property type="entry name" value="MerR_fam"/>
</dbReference>
<evidence type="ECO:0000256" key="4">
    <source>
        <dbReference type="ARBA" id="ARBA00023163"/>
    </source>
</evidence>
<sequence length="302" mass="35090">MKTYNTNEICQLCDVSRKQLRYYEERGMLSAVPRYKDNNYRYYTHQHICEIVAAKALKNIDMSLSEIKDIIYGRNIGSIQMSIEKKMVAARDNLQDSLLRYEQSMIVYTKLIEAISVLKLHNHKIDTDLGYEIADFPEQTIISLSYRTNFEDEDCYDIEYMAKIQTLSQEVNVASLGALLYVLYNHFDSKTCSFDHKVHSYKIAVPVIDTKKSCLHYDKIPAFRGVCAVHIGTPKDKRLLNTYTGLLCWAKSQGYELADWSVEEWLISPMITNNKDLWILRIIIPFKEYSRPEPGDFASEPD</sequence>
<dbReference type="SUPFAM" id="SSF46955">
    <property type="entry name" value="Putative DNA-binding domain"/>
    <property type="match status" value="1"/>
</dbReference>
<evidence type="ECO:0000256" key="1">
    <source>
        <dbReference type="ARBA" id="ARBA00022491"/>
    </source>
</evidence>
<dbReference type="SUPFAM" id="SSF55136">
    <property type="entry name" value="Probable bacterial effector-binding domain"/>
    <property type="match status" value="1"/>
</dbReference>
<reference evidence="6" key="1">
    <citation type="journal article" date="2022" name="Cell Host Microbe">
        <title>Colonization of the live biotherapeutic product VE303 and modulation of the microbiota and metabolites in healthy volunteers.</title>
        <authorList>
            <person name="Dsouza M."/>
            <person name="Menon R."/>
            <person name="Crossette E."/>
            <person name="Bhattarai S.K."/>
            <person name="Schneider J."/>
            <person name="Kim Y.G."/>
            <person name="Reddy S."/>
            <person name="Caballero S."/>
            <person name="Felix C."/>
            <person name="Cornacchione L."/>
            <person name="Hendrickson J."/>
            <person name="Watson A.R."/>
            <person name="Minot S.S."/>
            <person name="Greenfield N."/>
            <person name="Schopf L."/>
            <person name="Szabady R."/>
            <person name="Patarroyo J."/>
            <person name="Smith W."/>
            <person name="Harrison P."/>
            <person name="Kuijper E.J."/>
            <person name="Kelly C.P."/>
            <person name="Olle B."/>
            <person name="Bobilev D."/>
            <person name="Silber J.L."/>
            <person name="Bucci V."/>
            <person name="Roberts B."/>
            <person name="Faith J."/>
            <person name="Norman J.M."/>
        </authorList>
    </citation>
    <scope>NUCLEOTIDE SEQUENCE</scope>
    <source>
        <strain evidence="6">VE303-04</strain>
    </source>
</reference>
<keyword evidence="4" id="KW-0804">Transcription</keyword>
<dbReference type="PANTHER" id="PTHR30204:SF69">
    <property type="entry name" value="MERR-FAMILY TRANSCRIPTIONAL REGULATOR"/>
    <property type="match status" value="1"/>
</dbReference>
<dbReference type="Gene3D" id="1.10.1660.10">
    <property type="match status" value="1"/>
</dbReference>
<evidence type="ECO:0000256" key="3">
    <source>
        <dbReference type="ARBA" id="ARBA00023125"/>
    </source>
</evidence>
<evidence type="ECO:0000259" key="5">
    <source>
        <dbReference type="PROSITE" id="PS50937"/>
    </source>
</evidence>
<comment type="caution">
    <text evidence="6">The sequence shown here is derived from an EMBL/GenBank/DDBJ whole genome shotgun (WGS) entry which is preliminary data.</text>
</comment>
<accession>A0AAW5F3R8</accession>
<evidence type="ECO:0000256" key="2">
    <source>
        <dbReference type="ARBA" id="ARBA00023015"/>
    </source>
</evidence>
<dbReference type="Gene3D" id="3.20.80.10">
    <property type="entry name" value="Regulatory factor, effector binding domain"/>
    <property type="match status" value="1"/>
</dbReference>
<dbReference type="Pfam" id="PF06445">
    <property type="entry name" value="GyrI-like"/>
    <property type="match status" value="1"/>
</dbReference>
<evidence type="ECO:0000313" key="6">
    <source>
        <dbReference type="EMBL" id="MCK0087198.1"/>
    </source>
</evidence>
<gene>
    <name evidence="6" type="ORF">K5I21_15215</name>
</gene>
<dbReference type="GO" id="GO:0003700">
    <property type="term" value="F:DNA-binding transcription factor activity"/>
    <property type="evidence" value="ECO:0007669"/>
    <property type="project" value="InterPro"/>
</dbReference>
<protein>
    <submittedName>
        <fullName evidence="6">MerR family transcriptional regulator</fullName>
    </submittedName>
</protein>
<name>A0AAW5F3R8_CLOSY</name>
<dbReference type="GO" id="GO:0003677">
    <property type="term" value="F:DNA binding"/>
    <property type="evidence" value="ECO:0007669"/>
    <property type="project" value="UniProtKB-KW"/>
</dbReference>
<dbReference type="Pfam" id="PF13411">
    <property type="entry name" value="MerR_1"/>
    <property type="match status" value="1"/>
</dbReference>
<dbReference type="InterPro" id="IPR009061">
    <property type="entry name" value="DNA-bd_dom_put_sf"/>
</dbReference>
<organism evidence="6 7">
    <name type="scientific">Clostridium symbiosum</name>
    <name type="common">Bacteroides symbiosus</name>
    <dbReference type="NCBI Taxonomy" id="1512"/>
    <lineage>
        <taxon>Bacteria</taxon>
        <taxon>Bacillati</taxon>
        <taxon>Bacillota</taxon>
        <taxon>Clostridia</taxon>
        <taxon>Lachnospirales</taxon>
        <taxon>Lachnospiraceae</taxon>
        <taxon>Otoolea</taxon>
    </lineage>
</organism>
<keyword evidence="1" id="KW-0678">Repressor</keyword>
<dbReference type="PANTHER" id="PTHR30204">
    <property type="entry name" value="REDOX-CYCLING DRUG-SENSING TRANSCRIPTIONAL ACTIVATOR SOXR"/>
    <property type="match status" value="1"/>
</dbReference>